<dbReference type="SUPFAM" id="SSF52833">
    <property type="entry name" value="Thioredoxin-like"/>
    <property type="match status" value="1"/>
</dbReference>
<protein>
    <submittedName>
        <fullName evidence="2">Sucrase/ferredoxin-like-domain-containing protein</fullName>
    </submittedName>
</protein>
<dbReference type="InterPro" id="IPR036249">
    <property type="entry name" value="Thioredoxin-like_sf"/>
</dbReference>
<evidence type="ECO:0000256" key="1">
    <source>
        <dbReference type="SAM" id="MobiDB-lite"/>
    </source>
</evidence>
<dbReference type="Pfam" id="PF06999">
    <property type="entry name" value="Suc_Fer-like"/>
    <property type="match status" value="1"/>
</dbReference>
<evidence type="ECO:0000313" key="3">
    <source>
        <dbReference type="Proteomes" id="UP000292082"/>
    </source>
</evidence>
<accession>A0A4Q9PSS8</accession>
<dbReference type="STRING" id="114155.A0A4Q9PSS8"/>
<keyword evidence="3" id="KW-1185">Reference proteome</keyword>
<dbReference type="AlphaFoldDB" id="A0A4Q9PSS8"/>
<name>A0A4Q9PSS8_9APHY</name>
<dbReference type="Gene3D" id="3.40.30.10">
    <property type="entry name" value="Glutaredoxin"/>
    <property type="match status" value="1"/>
</dbReference>
<proteinExistence type="predicted"/>
<dbReference type="InterPro" id="IPR009737">
    <property type="entry name" value="Aim32/Apd1-like"/>
</dbReference>
<feature type="compositionally biased region" description="Basic residues" evidence="1">
    <location>
        <begin position="65"/>
        <end position="82"/>
    </location>
</feature>
<sequence>MLPPSLSRPRLPAACNNVSASASRLIRDLAPHYPRSAPAAPASPSVANNTALRLASNIPAAARGPHVHHARGFRSTAPRRARGLAGTAPAHTAYVLLHTHAPPAAYPPKSASPLWRELALRARRWGGAVNFAWAPGQAVHPAYAGLGEAGDEGEEEAYVASVFSPALPAGRLVVPEVTRANLDAVDRRLRALVRGDPGQGGGEGEAWTAGEAARDEERLCLYVCTHGARDCRCGDSGGDVARALRREVASRRGLAERVSVGEVAHVGGHKYAANVLVYPYGEWLGTVQECDVPRLLDELLAWHAAHRHVASPHDRPPLCPPFWRGRMGLDKEEQIALHARRGSGQ</sequence>
<reference evidence="2 3" key="1">
    <citation type="submission" date="2019-01" db="EMBL/GenBank/DDBJ databases">
        <title>Draft genome sequences of three monokaryotic isolates of the white-rot basidiomycete fungus Dichomitus squalens.</title>
        <authorList>
            <consortium name="DOE Joint Genome Institute"/>
            <person name="Lopez S.C."/>
            <person name="Andreopoulos B."/>
            <person name="Pangilinan J."/>
            <person name="Lipzen A."/>
            <person name="Riley R."/>
            <person name="Ahrendt S."/>
            <person name="Ng V."/>
            <person name="Barry K."/>
            <person name="Daum C."/>
            <person name="Grigoriev I.V."/>
            <person name="Hilden K.S."/>
            <person name="Makela M.R."/>
            <person name="de Vries R.P."/>
        </authorList>
    </citation>
    <scope>NUCLEOTIDE SEQUENCE [LARGE SCALE GENOMIC DNA]</scope>
    <source>
        <strain evidence="2 3">CBS 464.89</strain>
    </source>
</reference>
<dbReference type="PANTHER" id="PTHR31902:SF14">
    <property type="entry name" value="ACTIN PATCHES DISTAL PROTEIN 1"/>
    <property type="match status" value="1"/>
</dbReference>
<organism evidence="2 3">
    <name type="scientific">Dichomitus squalens</name>
    <dbReference type="NCBI Taxonomy" id="114155"/>
    <lineage>
        <taxon>Eukaryota</taxon>
        <taxon>Fungi</taxon>
        <taxon>Dikarya</taxon>
        <taxon>Basidiomycota</taxon>
        <taxon>Agaricomycotina</taxon>
        <taxon>Agaricomycetes</taxon>
        <taxon>Polyporales</taxon>
        <taxon>Polyporaceae</taxon>
        <taxon>Dichomitus</taxon>
    </lineage>
</organism>
<dbReference type="Proteomes" id="UP000292082">
    <property type="component" value="Unassembled WGS sequence"/>
</dbReference>
<dbReference type="PANTHER" id="PTHR31902">
    <property type="entry name" value="ACTIN PATCHES DISTAL PROTEIN 1"/>
    <property type="match status" value="1"/>
</dbReference>
<feature type="region of interest" description="Disordered" evidence="1">
    <location>
        <begin position="60"/>
        <end position="84"/>
    </location>
</feature>
<dbReference type="EMBL" id="ML145137">
    <property type="protein sequence ID" value="TBU57404.1"/>
    <property type="molecule type" value="Genomic_DNA"/>
</dbReference>
<evidence type="ECO:0000313" key="2">
    <source>
        <dbReference type="EMBL" id="TBU57404.1"/>
    </source>
</evidence>
<gene>
    <name evidence="2" type="ORF">BD310DRAFT_880780</name>
</gene>